<sequence>MRNVIRLVLHQPDMPQNAGALMRLAACLGVGVDLIEPLGFVLDDRRFRRAVLDYGGGLELARHASFDAFLKSPPPAGRLVALTTSGDTPHTDFAFSPGDCLIVGRESVGLPEAVHRAAAARLVVPMMPGARSLNVATAAALVLGEALRQTNGFPAATPR</sequence>
<evidence type="ECO:0000313" key="11">
    <source>
        <dbReference type="Proteomes" id="UP000217076"/>
    </source>
</evidence>
<comment type="subunit">
    <text evidence="6">Homodimer.</text>
</comment>
<keyword evidence="2 6" id="KW-0489">Methyltransferase</keyword>
<dbReference type="InterPro" id="IPR029026">
    <property type="entry name" value="tRNA_m1G_MTases_N"/>
</dbReference>
<dbReference type="GO" id="GO:0141098">
    <property type="term" value="F:tRNA (cytidine(34)-2'-O)-methyltransferase activity"/>
    <property type="evidence" value="ECO:0007669"/>
    <property type="project" value="RHEA"/>
</dbReference>
<dbReference type="Pfam" id="PF00588">
    <property type="entry name" value="SpoU_methylase"/>
    <property type="match status" value="1"/>
</dbReference>
<dbReference type="EMBL" id="FNCV01000002">
    <property type="protein sequence ID" value="SDG70651.1"/>
    <property type="molecule type" value="Genomic_DNA"/>
</dbReference>
<feature type="binding site" evidence="6 7">
    <location>
        <position position="104"/>
    </location>
    <ligand>
        <name>S-adenosyl-L-methionine</name>
        <dbReference type="ChEBI" id="CHEBI:59789"/>
    </ligand>
</feature>
<feature type="domain" description="tRNA/rRNA methyltransferase SpoU type" evidence="9">
    <location>
        <begin position="5"/>
        <end position="143"/>
    </location>
</feature>
<comment type="function">
    <text evidence="6">Methylates the ribose at the nucleotide 34 wobble position in the two leucyl isoacceptors tRNA(Leu)(CmAA) and tRNA(Leu)(cmnm5UmAA). Catalyzes the methyl transfer from S-adenosyl-L-methionine to the 2'-OH of the wobble nucleotide.</text>
</comment>
<comment type="subcellular location">
    <subcellularLocation>
        <location evidence="6">Cytoplasm</location>
    </subcellularLocation>
</comment>
<dbReference type="OrthoDB" id="9789043at2"/>
<dbReference type="GO" id="GO:0141102">
    <property type="term" value="F:tRNA (5-carboxymethylaminomethyluridine(34)-2'-O)-methyltransferase activity"/>
    <property type="evidence" value="ECO:0007669"/>
    <property type="project" value="RHEA"/>
</dbReference>
<feature type="binding site" evidence="6 7">
    <location>
        <position position="132"/>
    </location>
    <ligand>
        <name>S-adenosyl-L-methionine</name>
        <dbReference type="ChEBI" id="CHEBI:59789"/>
    </ligand>
</feature>
<keyword evidence="1 6" id="KW-0963">Cytoplasm</keyword>
<keyword evidence="8" id="KW-0812">Transmembrane</keyword>
<proteinExistence type="inferred from homology"/>
<name>A0A1G7WFB5_9PROT</name>
<dbReference type="Gene3D" id="3.40.1280.10">
    <property type="match status" value="1"/>
</dbReference>
<dbReference type="GO" id="GO:0003723">
    <property type="term" value="F:RNA binding"/>
    <property type="evidence" value="ECO:0007669"/>
    <property type="project" value="InterPro"/>
</dbReference>
<dbReference type="InterPro" id="IPR001537">
    <property type="entry name" value="SpoU_MeTrfase"/>
</dbReference>
<protein>
    <recommendedName>
        <fullName evidence="6">tRNA (cytidine(34)-2'-O)-methyltransferase</fullName>
        <ecNumber evidence="6">2.1.1.207</ecNumber>
    </recommendedName>
    <alternativeName>
        <fullName evidence="6">tRNA (cytidine/uridine-2'-O-)-methyltransferase TrmL</fullName>
    </alternativeName>
</protein>
<dbReference type="CDD" id="cd18094">
    <property type="entry name" value="SpoU-like_TrmL"/>
    <property type="match status" value="1"/>
</dbReference>
<dbReference type="SUPFAM" id="SSF75217">
    <property type="entry name" value="alpha/beta knot"/>
    <property type="match status" value="1"/>
</dbReference>
<dbReference type="EC" id="2.1.1.207" evidence="6"/>
<keyword evidence="11" id="KW-1185">Reference proteome</keyword>
<dbReference type="PIRSF" id="PIRSF029256">
    <property type="entry name" value="SpoU_TrmH_prd"/>
    <property type="match status" value="1"/>
</dbReference>
<evidence type="ECO:0000256" key="4">
    <source>
        <dbReference type="ARBA" id="ARBA00022691"/>
    </source>
</evidence>
<keyword evidence="3 6" id="KW-0808">Transferase</keyword>
<keyword evidence="4 6" id="KW-0949">S-adenosyl-L-methionine</keyword>
<dbReference type="InterPro" id="IPR029028">
    <property type="entry name" value="Alpha/beta_knot_MTases"/>
</dbReference>
<evidence type="ECO:0000256" key="2">
    <source>
        <dbReference type="ARBA" id="ARBA00022603"/>
    </source>
</evidence>
<evidence type="ECO:0000256" key="6">
    <source>
        <dbReference type="HAMAP-Rule" id="MF_01885"/>
    </source>
</evidence>
<organism evidence="10 11">
    <name type="scientific">Roseospirillum parvum</name>
    <dbReference type="NCBI Taxonomy" id="83401"/>
    <lineage>
        <taxon>Bacteria</taxon>
        <taxon>Pseudomonadati</taxon>
        <taxon>Pseudomonadota</taxon>
        <taxon>Alphaproteobacteria</taxon>
        <taxon>Rhodospirillales</taxon>
        <taxon>Rhodospirillaceae</taxon>
        <taxon>Roseospirillum</taxon>
    </lineage>
</organism>
<dbReference type="Proteomes" id="UP000217076">
    <property type="component" value="Unassembled WGS sequence"/>
</dbReference>
<evidence type="ECO:0000259" key="9">
    <source>
        <dbReference type="Pfam" id="PF00588"/>
    </source>
</evidence>
<dbReference type="PANTHER" id="PTHR42971">
    <property type="entry name" value="TRNA (CYTIDINE(34)-2'-O)-METHYLTRANSFERASE"/>
    <property type="match status" value="1"/>
</dbReference>
<feature type="transmembrane region" description="Helical" evidence="8">
    <location>
        <begin position="20"/>
        <end position="42"/>
    </location>
</feature>
<comment type="catalytic activity">
    <reaction evidence="6">
        <text>cytidine(34) in tRNA + S-adenosyl-L-methionine = 2'-O-methylcytidine(34) in tRNA + S-adenosyl-L-homocysteine + H(+)</text>
        <dbReference type="Rhea" id="RHEA:43084"/>
        <dbReference type="Rhea" id="RHEA-COMP:10331"/>
        <dbReference type="Rhea" id="RHEA-COMP:10332"/>
        <dbReference type="ChEBI" id="CHEBI:15378"/>
        <dbReference type="ChEBI" id="CHEBI:57856"/>
        <dbReference type="ChEBI" id="CHEBI:59789"/>
        <dbReference type="ChEBI" id="CHEBI:74495"/>
        <dbReference type="ChEBI" id="CHEBI:82748"/>
        <dbReference type="EC" id="2.1.1.207"/>
    </reaction>
</comment>
<keyword evidence="8" id="KW-0472">Membrane</keyword>
<evidence type="ECO:0000313" key="10">
    <source>
        <dbReference type="EMBL" id="SDG70651.1"/>
    </source>
</evidence>
<keyword evidence="8" id="KW-1133">Transmembrane helix</keyword>
<reference evidence="11" key="1">
    <citation type="submission" date="2016-10" db="EMBL/GenBank/DDBJ databases">
        <authorList>
            <person name="Varghese N."/>
            <person name="Submissions S."/>
        </authorList>
    </citation>
    <scope>NUCLEOTIDE SEQUENCE [LARGE SCALE GENOMIC DNA]</scope>
    <source>
        <strain evidence="11">930I</strain>
    </source>
</reference>
<comment type="similarity">
    <text evidence="6">Belongs to the class IV-like SAM-binding methyltransferase superfamily. RNA methyltransferase TrmH family. TrmL subfamily.</text>
</comment>
<dbReference type="GO" id="GO:0005737">
    <property type="term" value="C:cytoplasm"/>
    <property type="evidence" value="ECO:0007669"/>
    <property type="project" value="UniProtKB-SubCell"/>
</dbReference>
<evidence type="ECO:0000256" key="3">
    <source>
        <dbReference type="ARBA" id="ARBA00022679"/>
    </source>
</evidence>
<feature type="binding site" evidence="6 7">
    <location>
        <position position="124"/>
    </location>
    <ligand>
        <name>S-adenosyl-L-methionine</name>
        <dbReference type="ChEBI" id="CHEBI:59789"/>
    </ligand>
</feature>
<keyword evidence="5 6" id="KW-0819">tRNA processing</keyword>
<evidence type="ECO:0000256" key="1">
    <source>
        <dbReference type="ARBA" id="ARBA00022490"/>
    </source>
</evidence>
<dbReference type="GO" id="GO:0002130">
    <property type="term" value="P:wobble position ribose methylation"/>
    <property type="evidence" value="ECO:0007669"/>
    <property type="project" value="TreeGrafter"/>
</dbReference>
<dbReference type="InterPro" id="IPR016914">
    <property type="entry name" value="TrmL"/>
</dbReference>
<dbReference type="STRING" id="83401.SAMN05421742_102178"/>
<gene>
    <name evidence="6" type="primary">trmL</name>
    <name evidence="10" type="ORF">SAMN05421742_102178</name>
</gene>
<evidence type="ECO:0000256" key="8">
    <source>
        <dbReference type="SAM" id="Phobius"/>
    </source>
</evidence>
<dbReference type="RefSeq" id="WP_092615749.1">
    <property type="nucleotide sequence ID" value="NZ_FNCV01000002.1"/>
</dbReference>
<evidence type="ECO:0000256" key="7">
    <source>
        <dbReference type="PIRSR" id="PIRSR029256-1"/>
    </source>
</evidence>
<dbReference type="AlphaFoldDB" id="A0A1G7WFB5"/>
<dbReference type="HAMAP" id="MF_01885">
    <property type="entry name" value="tRNA_methyltr_TrmL"/>
    <property type="match status" value="1"/>
</dbReference>
<comment type="catalytic activity">
    <reaction evidence="6">
        <text>5-carboxymethylaminomethyluridine(34) in tRNA(Leu) + S-adenosyl-L-methionine = 5-carboxymethylaminomethyl-2'-O-methyluridine(34) in tRNA(Leu) + S-adenosyl-L-homocysteine + H(+)</text>
        <dbReference type="Rhea" id="RHEA:43088"/>
        <dbReference type="Rhea" id="RHEA-COMP:10333"/>
        <dbReference type="Rhea" id="RHEA-COMP:10334"/>
        <dbReference type="ChEBI" id="CHEBI:15378"/>
        <dbReference type="ChEBI" id="CHEBI:57856"/>
        <dbReference type="ChEBI" id="CHEBI:59789"/>
        <dbReference type="ChEBI" id="CHEBI:74508"/>
        <dbReference type="ChEBI" id="CHEBI:74511"/>
        <dbReference type="EC" id="2.1.1.207"/>
    </reaction>
</comment>
<accession>A0A1G7WFB5</accession>
<evidence type="ECO:0000256" key="5">
    <source>
        <dbReference type="ARBA" id="ARBA00022694"/>
    </source>
</evidence>
<feature type="binding site" evidence="6 7">
    <location>
        <position position="82"/>
    </location>
    <ligand>
        <name>S-adenosyl-L-methionine</name>
        <dbReference type="ChEBI" id="CHEBI:59789"/>
    </ligand>
</feature>
<dbReference type="PANTHER" id="PTHR42971:SF1">
    <property type="entry name" value="TRNA (CYTIDINE(34)-2'-O)-METHYLTRANSFERASE"/>
    <property type="match status" value="1"/>
</dbReference>